<sequence>MTQFIYLIILLRQSVLQKIRQMTFIGWEKAVSNNGSS</sequence>
<organism evidence="1">
    <name type="scientific">Siphoviridae sp. ct2vX3</name>
    <dbReference type="NCBI Taxonomy" id="2825318"/>
    <lineage>
        <taxon>Viruses</taxon>
        <taxon>Duplodnaviria</taxon>
        <taxon>Heunggongvirae</taxon>
        <taxon>Uroviricota</taxon>
        <taxon>Caudoviricetes</taxon>
    </lineage>
</organism>
<protein>
    <submittedName>
        <fullName evidence="1">Uncharacterized protein</fullName>
    </submittedName>
</protein>
<accession>A0A8S5PXD2</accession>
<proteinExistence type="predicted"/>
<dbReference type="EMBL" id="BK015535">
    <property type="protein sequence ID" value="DAE11702.1"/>
    <property type="molecule type" value="Genomic_DNA"/>
</dbReference>
<reference evidence="1" key="1">
    <citation type="journal article" date="2021" name="Proc. Natl. Acad. Sci. U.S.A.">
        <title>A Catalog of Tens of Thousands of Viruses from Human Metagenomes Reveals Hidden Associations with Chronic Diseases.</title>
        <authorList>
            <person name="Tisza M.J."/>
            <person name="Buck C.B."/>
        </authorList>
    </citation>
    <scope>NUCLEOTIDE SEQUENCE</scope>
    <source>
        <strain evidence="1">Ct2vX3</strain>
    </source>
</reference>
<evidence type="ECO:0000313" key="1">
    <source>
        <dbReference type="EMBL" id="DAE11702.1"/>
    </source>
</evidence>
<name>A0A8S5PXD2_9CAUD</name>